<dbReference type="PANTHER" id="PTHR48081">
    <property type="entry name" value="AB HYDROLASE SUPERFAMILY PROTEIN C4A8.06C"/>
    <property type="match status" value="1"/>
</dbReference>
<dbReference type="Gene3D" id="3.40.50.1820">
    <property type="entry name" value="alpha/beta hydrolase"/>
    <property type="match status" value="1"/>
</dbReference>
<protein>
    <submittedName>
        <fullName evidence="4">Alpha/beta hydrolase fold domain-containing protein</fullName>
    </submittedName>
</protein>
<evidence type="ECO:0000313" key="5">
    <source>
        <dbReference type="Proteomes" id="UP001596958"/>
    </source>
</evidence>
<keyword evidence="2" id="KW-0472">Membrane</keyword>
<dbReference type="GO" id="GO:0016787">
    <property type="term" value="F:hydrolase activity"/>
    <property type="evidence" value="ECO:0007669"/>
    <property type="project" value="UniProtKB-KW"/>
</dbReference>
<keyword evidence="2" id="KW-0812">Transmembrane</keyword>
<keyword evidence="1 4" id="KW-0378">Hydrolase</keyword>
<evidence type="ECO:0000313" key="4">
    <source>
        <dbReference type="EMBL" id="MFD0752243.1"/>
    </source>
</evidence>
<evidence type="ECO:0000256" key="1">
    <source>
        <dbReference type="ARBA" id="ARBA00022801"/>
    </source>
</evidence>
<dbReference type="InterPro" id="IPR049492">
    <property type="entry name" value="BD-FAE-like_dom"/>
</dbReference>
<feature type="transmembrane region" description="Helical" evidence="2">
    <location>
        <begin position="61"/>
        <end position="81"/>
    </location>
</feature>
<accession>A0ABW2Z0K6</accession>
<organism evidence="4 5">
    <name type="scientific">Mucilaginibacter calamicampi</name>
    <dbReference type="NCBI Taxonomy" id="1302352"/>
    <lineage>
        <taxon>Bacteria</taxon>
        <taxon>Pseudomonadati</taxon>
        <taxon>Bacteroidota</taxon>
        <taxon>Sphingobacteriia</taxon>
        <taxon>Sphingobacteriales</taxon>
        <taxon>Sphingobacteriaceae</taxon>
        <taxon>Mucilaginibacter</taxon>
    </lineage>
</organism>
<dbReference type="SUPFAM" id="SSF53474">
    <property type="entry name" value="alpha/beta-Hydrolases"/>
    <property type="match status" value="1"/>
</dbReference>
<keyword evidence="5" id="KW-1185">Reference proteome</keyword>
<dbReference type="InterPro" id="IPR050300">
    <property type="entry name" value="GDXG_lipolytic_enzyme"/>
</dbReference>
<sequence>MTRLVLIIIFFMISLLSVFKAPMYYLWLLAIGVTEYPLVFAAIVAALLIMGFWIHKYQLAGTIIGVVALVLFLSPIVRAYVLAGSLQKQIDASLHVNSLGKTDKPFSVVKMLSSVPKVAYTSITYVNYPDIQLNLDFYQAQVGGKRPCVVVIHGGSWSSGDSKQVPELNSYLAQSGYNVAAINYRMAPQYQSPFPVEDVRNAMNYLKAHANNLHIDTNNFVLLGRSAGAQIALVAAYTLKDSGIKGVIDFYGPADMVWGYSVPASPLVMDSRGVMERYLGGTYNNAQKSYFDSSPLEFVNRTSTPTLIIHGENDVLVAYEHSRRLDLKLEQYGVKHYWLKLPWATHGFDFNLTGPGGQLSTYAVTRFLDSVSPPTP</sequence>
<feature type="transmembrane region" description="Helical" evidence="2">
    <location>
        <begin position="36"/>
        <end position="54"/>
    </location>
</feature>
<name>A0ABW2Z0K6_9SPHI</name>
<comment type="caution">
    <text evidence="4">The sequence shown here is derived from an EMBL/GenBank/DDBJ whole genome shotgun (WGS) entry which is preliminary data.</text>
</comment>
<evidence type="ECO:0000259" key="3">
    <source>
        <dbReference type="Pfam" id="PF20434"/>
    </source>
</evidence>
<dbReference type="Pfam" id="PF20434">
    <property type="entry name" value="BD-FAE"/>
    <property type="match status" value="1"/>
</dbReference>
<feature type="domain" description="BD-FAE-like" evidence="3">
    <location>
        <begin position="135"/>
        <end position="329"/>
    </location>
</feature>
<dbReference type="RefSeq" id="WP_377102600.1">
    <property type="nucleotide sequence ID" value="NZ_JBHTHU010000022.1"/>
</dbReference>
<gene>
    <name evidence="4" type="ORF">ACFQZS_18965</name>
</gene>
<reference evidence="5" key="1">
    <citation type="journal article" date="2019" name="Int. J. Syst. Evol. Microbiol.">
        <title>The Global Catalogue of Microorganisms (GCM) 10K type strain sequencing project: providing services to taxonomists for standard genome sequencing and annotation.</title>
        <authorList>
            <consortium name="The Broad Institute Genomics Platform"/>
            <consortium name="The Broad Institute Genome Sequencing Center for Infectious Disease"/>
            <person name="Wu L."/>
            <person name="Ma J."/>
        </authorList>
    </citation>
    <scope>NUCLEOTIDE SEQUENCE [LARGE SCALE GENOMIC DNA]</scope>
    <source>
        <strain evidence="5">CCUG 63418</strain>
    </source>
</reference>
<dbReference type="InterPro" id="IPR029058">
    <property type="entry name" value="AB_hydrolase_fold"/>
</dbReference>
<dbReference type="EMBL" id="JBHTHU010000022">
    <property type="protein sequence ID" value="MFD0752243.1"/>
    <property type="molecule type" value="Genomic_DNA"/>
</dbReference>
<proteinExistence type="predicted"/>
<evidence type="ECO:0000256" key="2">
    <source>
        <dbReference type="SAM" id="Phobius"/>
    </source>
</evidence>
<keyword evidence="2" id="KW-1133">Transmembrane helix</keyword>
<dbReference type="Proteomes" id="UP001596958">
    <property type="component" value="Unassembled WGS sequence"/>
</dbReference>